<feature type="compositionally biased region" description="Polar residues" evidence="1">
    <location>
        <begin position="642"/>
        <end position="653"/>
    </location>
</feature>
<dbReference type="RefSeq" id="XP_069207161.1">
    <property type="nucleotide sequence ID" value="XM_069355090.1"/>
</dbReference>
<feature type="region of interest" description="Disordered" evidence="1">
    <location>
        <begin position="145"/>
        <end position="164"/>
    </location>
</feature>
<feature type="region of interest" description="Disordered" evidence="1">
    <location>
        <begin position="326"/>
        <end position="386"/>
    </location>
</feature>
<feature type="compositionally biased region" description="Low complexity" evidence="1">
    <location>
        <begin position="368"/>
        <end position="381"/>
    </location>
</feature>
<evidence type="ECO:0000313" key="2">
    <source>
        <dbReference type="EMBL" id="KAL1407217.1"/>
    </source>
</evidence>
<reference evidence="2 3" key="1">
    <citation type="submission" date="2023-08" db="EMBL/GenBank/DDBJ databases">
        <title>Annotated Genome Sequence of Vanrija albida AlHP1.</title>
        <authorList>
            <person name="Herzog R."/>
        </authorList>
    </citation>
    <scope>NUCLEOTIDE SEQUENCE [LARGE SCALE GENOMIC DNA]</scope>
    <source>
        <strain evidence="2 3">AlHP1</strain>
    </source>
</reference>
<accession>A0ABR3PXP7</accession>
<organism evidence="2 3">
    <name type="scientific">Vanrija albida</name>
    <dbReference type="NCBI Taxonomy" id="181172"/>
    <lineage>
        <taxon>Eukaryota</taxon>
        <taxon>Fungi</taxon>
        <taxon>Dikarya</taxon>
        <taxon>Basidiomycota</taxon>
        <taxon>Agaricomycotina</taxon>
        <taxon>Tremellomycetes</taxon>
        <taxon>Trichosporonales</taxon>
        <taxon>Trichosporonaceae</taxon>
        <taxon>Vanrija</taxon>
    </lineage>
</organism>
<proteinExistence type="predicted"/>
<name>A0ABR3PXP7_9TREE</name>
<feature type="region of interest" description="Disordered" evidence="1">
    <location>
        <begin position="101"/>
        <end position="122"/>
    </location>
</feature>
<evidence type="ECO:0008006" key="4">
    <source>
        <dbReference type="Google" id="ProtNLM"/>
    </source>
</evidence>
<dbReference type="GeneID" id="95987677"/>
<feature type="region of interest" description="Disordered" evidence="1">
    <location>
        <begin position="188"/>
        <end position="260"/>
    </location>
</feature>
<feature type="region of interest" description="Disordered" evidence="1">
    <location>
        <begin position="440"/>
        <end position="461"/>
    </location>
</feature>
<feature type="region of interest" description="Disordered" evidence="1">
    <location>
        <begin position="1"/>
        <end position="86"/>
    </location>
</feature>
<evidence type="ECO:0000313" key="3">
    <source>
        <dbReference type="Proteomes" id="UP001565368"/>
    </source>
</evidence>
<feature type="compositionally biased region" description="Polar residues" evidence="1">
    <location>
        <begin position="227"/>
        <end position="246"/>
    </location>
</feature>
<feature type="compositionally biased region" description="Basic and acidic residues" evidence="1">
    <location>
        <begin position="64"/>
        <end position="77"/>
    </location>
</feature>
<dbReference type="Proteomes" id="UP001565368">
    <property type="component" value="Unassembled WGS sequence"/>
</dbReference>
<feature type="compositionally biased region" description="Polar residues" evidence="1">
    <location>
        <begin position="613"/>
        <end position="626"/>
    </location>
</feature>
<feature type="compositionally biased region" description="Polar residues" evidence="1">
    <location>
        <begin position="191"/>
        <end position="209"/>
    </location>
</feature>
<feature type="region of interest" description="Disordered" evidence="1">
    <location>
        <begin position="609"/>
        <end position="782"/>
    </location>
</feature>
<feature type="compositionally biased region" description="Low complexity" evidence="1">
    <location>
        <begin position="216"/>
        <end position="226"/>
    </location>
</feature>
<feature type="compositionally biased region" description="Polar residues" evidence="1">
    <location>
        <begin position="768"/>
        <end position="782"/>
    </location>
</feature>
<feature type="compositionally biased region" description="Low complexity" evidence="1">
    <location>
        <begin position="145"/>
        <end position="155"/>
    </location>
</feature>
<feature type="compositionally biased region" description="Basic and acidic residues" evidence="1">
    <location>
        <begin position="688"/>
        <end position="699"/>
    </location>
</feature>
<feature type="compositionally biased region" description="Basic and acidic residues" evidence="1">
    <location>
        <begin position="553"/>
        <end position="573"/>
    </location>
</feature>
<feature type="compositionally biased region" description="Basic and acidic residues" evidence="1">
    <location>
        <begin position="108"/>
        <end position="122"/>
    </location>
</feature>
<comment type="caution">
    <text evidence="2">The sequence shown here is derived from an EMBL/GenBank/DDBJ whole genome shotgun (WGS) entry which is preliminary data.</text>
</comment>
<evidence type="ECO:0000256" key="1">
    <source>
        <dbReference type="SAM" id="MobiDB-lite"/>
    </source>
</evidence>
<gene>
    <name evidence="2" type="ORF">Q8F55_006634</name>
</gene>
<feature type="region of interest" description="Disordered" evidence="1">
    <location>
        <begin position="488"/>
        <end position="513"/>
    </location>
</feature>
<feature type="compositionally biased region" description="Polar residues" evidence="1">
    <location>
        <begin position="340"/>
        <end position="350"/>
    </location>
</feature>
<sequence>MSRAAANVHRQARHQLGSDRPHAARPPPSSFNQSSLLLPDHRAPAATPTTKPVRRTSLPPSLDTVRELAPADRRLEPPAELEPAPIPVCPRRFSLRTLFRGRNKHPKRPDEDKTPTRLHQVPENDVEPRSMEWLVYRFQSGAAGSSASLQSGTTAHTGDPTFAPTEGVFTPYQYQKYSLAWRQSQHRKRTGSVSSRVQPNAGGSVSLTDLVTPPVGLGRSSSSRSLPLNQSARGRPSSLRSVQQSCSRRESAVTFDTGSNRPASIRSVRFADGGSLDGQPRAPSLRATSLMMDLDPPPTPRSILRFSGLSSTTTLPEVMVEDIAAPTSEASMPSLDLDSTPPSETRSSLDATRRPSMARSIESTLPLPESSVTPRPPRSSSHGAATTALPRLVIPVSTKNAPLASSASLPLENASVFSSSPTSSVSSLLPAHQKLARKLSPGSSASIASTDRHISPPSSWNIRNASTTTLLSPIKSLTLPTIPTPSSWGPVKRVRRGSSTSVESKKSLGAKMASIEKGVHSSKFIRPTTKKTDPKSWGPRPVRGQYDFARGPGEAKRFEQDEQDAGTRAEVKPPSRPTSARSLYVYDWTRDVSESVPWQRDNASCYSLPVFSSPWSSDEPSPTNTVVDLGLNKDKELPPLPSSTDDGSQTERSASPAPSECSLHRNLRLPKPALPEVPEYTTKHERRLAKMAERADRRLSAQAAVHSREREPRSGARGKPSTRRSLSAPPVSDFASDAATVHSDGPEFRARHRPHSNLPSLPKPRETSPPTSWGTATSNGVF</sequence>
<dbReference type="EMBL" id="JBBXJM010000005">
    <property type="protein sequence ID" value="KAL1407217.1"/>
    <property type="molecule type" value="Genomic_DNA"/>
</dbReference>
<feature type="region of interest" description="Disordered" evidence="1">
    <location>
        <begin position="526"/>
        <end position="583"/>
    </location>
</feature>
<protein>
    <recommendedName>
        <fullName evidence="4">Proteophosphoglycan ppg4</fullName>
    </recommendedName>
</protein>
<keyword evidence="3" id="KW-1185">Reference proteome</keyword>